<keyword evidence="1" id="KW-0812">Transmembrane</keyword>
<name>A0ABT5E7H8_9BACT</name>
<evidence type="ECO:0000256" key="1">
    <source>
        <dbReference type="SAM" id="Phobius"/>
    </source>
</evidence>
<keyword evidence="2" id="KW-0732">Signal</keyword>
<feature type="signal peptide" evidence="2">
    <location>
        <begin position="1"/>
        <end position="26"/>
    </location>
</feature>
<sequence>MMPCLQRTSASLLVLTLFSASLPAHAQPAEAVAAPAEQPGDRVHLVNGGMVQGSILEVLPNDSLTIVSAATGDRKTFSWSEVAAYEQGGQRIEVGAVATPAPAAPEPPPAYGPRLHIETTKPASVQLYEITGEMIAHGANVTVHGIHYRSVCSAPCGGVIDTSRGSSFFFGGEGLTTSNRFNLADARGDVTALVKPGRRGLRIGGIITMSVGISLMALGGFLVWYAKSEAEFDAELNGGPARSPKYGAPIGLLVGGAAALAGGITMMVLGKTRFQLKTGGIGLLRPLRFG</sequence>
<proteinExistence type="predicted"/>
<comment type="caution">
    <text evidence="3">The sequence shown here is derived from an EMBL/GenBank/DDBJ whole genome shotgun (WGS) entry which is preliminary data.</text>
</comment>
<keyword evidence="1" id="KW-0472">Membrane</keyword>
<reference evidence="3 4" key="1">
    <citation type="submission" date="2022-11" db="EMBL/GenBank/DDBJ databases">
        <title>Minimal conservation of predation-associated metabolite biosynthetic gene clusters underscores biosynthetic potential of Myxococcota including descriptions for ten novel species: Archangium lansinium sp. nov., Myxococcus landrumus sp. nov., Nannocystis bai.</title>
        <authorList>
            <person name="Ahearne A."/>
            <person name="Stevens C."/>
            <person name="Dowd S."/>
        </authorList>
    </citation>
    <scope>NUCLEOTIDE SEQUENCE [LARGE SCALE GENOMIC DNA]</scope>
    <source>
        <strain evidence="3 4">BB15-2</strain>
    </source>
</reference>
<protein>
    <submittedName>
        <fullName evidence="3">Uncharacterized protein</fullName>
    </submittedName>
</protein>
<keyword evidence="4" id="KW-1185">Reference proteome</keyword>
<evidence type="ECO:0000313" key="3">
    <source>
        <dbReference type="EMBL" id="MDC0721825.1"/>
    </source>
</evidence>
<dbReference type="Proteomes" id="UP001221686">
    <property type="component" value="Unassembled WGS sequence"/>
</dbReference>
<organism evidence="3 4">
    <name type="scientific">Nannocystis bainbridge</name>
    <dbReference type="NCBI Taxonomy" id="2995303"/>
    <lineage>
        <taxon>Bacteria</taxon>
        <taxon>Pseudomonadati</taxon>
        <taxon>Myxococcota</taxon>
        <taxon>Polyangia</taxon>
        <taxon>Nannocystales</taxon>
        <taxon>Nannocystaceae</taxon>
        <taxon>Nannocystis</taxon>
    </lineage>
</organism>
<dbReference type="EMBL" id="JAQNDL010000003">
    <property type="protein sequence ID" value="MDC0721825.1"/>
    <property type="molecule type" value="Genomic_DNA"/>
</dbReference>
<feature type="transmembrane region" description="Helical" evidence="1">
    <location>
        <begin position="203"/>
        <end position="226"/>
    </location>
</feature>
<feature type="chain" id="PRO_5045564299" evidence="2">
    <location>
        <begin position="27"/>
        <end position="290"/>
    </location>
</feature>
<feature type="transmembrane region" description="Helical" evidence="1">
    <location>
        <begin position="246"/>
        <end position="269"/>
    </location>
</feature>
<evidence type="ECO:0000313" key="4">
    <source>
        <dbReference type="Proteomes" id="UP001221686"/>
    </source>
</evidence>
<evidence type="ECO:0000256" key="2">
    <source>
        <dbReference type="SAM" id="SignalP"/>
    </source>
</evidence>
<dbReference type="RefSeq" id="WP_272090332.1">
    <property type="nucleotide sequence ID" value="NZ_JAQNDL010000003.1"/>
</dbReference>
<keyword evidence="1" id="KW-1133">Transmembrane helix</keyword>
<gene>
    <name evidence="3" type="ORF">POL25_33255</name>
</gene>
<accession>A0ABT5E7H8</accession>